<evidence type="ECO:0000313" key="2">
    <source>
        <dbReference type="Proteomes" id="UP000008986"/>
    </source>
</evidence>
<dbReference type="GeneID" id="8683991"/>
<organismHost>
    <name type="scientific">Delftia acidovorans</name>
    <name type="common">Pseudomonas acidovorans</name>
    <name type="synonym">Comamonas acidovorans</name>
    <dbReference type="NCBI Taxonomy" id="80866"/>
</organismHost>
<accession>C9DG16</accession>
<evidence type="ECO:0000313" key="1">
    <source>
        <dbReference type="EMBL" id="ACV50067.1"/>
    </source>
</evidence>
<gene>
    <name evidence="1" type="primary">45</name>
</gene>
<protein>
    <submittedName>
        <fullName evidence="1">Gp19 tail tube protein</fullName>
    </submittedName>
</protein>
<sequence>MANLTEFRGAIRSGLVRQNKWSVMVNFPTYAATNETIRQTTLLARTTTTPPSTLGVMEVGWGGRILPVPGDRTYEEFSVTFIGVNDMETRNAFERWSEAINGSNSNTGLSALIDIVRDIQLDLLDSNDNPTKTYVLKDAFPTLVSGMEMDSGSMDSFSEFTVTFRYMYLESNTTR</sequence>
<reference evidence="2" key="1">
    <citation type="submission" date="2009-07" db="EMBL/GenBank/DDBJ databases">
        <authorList>
            <person name="Kropinski A.M."/>
            <person name="Villegas A."/>
            <person name="Lingohr E.J."/>
        </authorList>
    </citation>
    <scope>NUCLEOTIDE SEQUENCE [LARGE SCALE GENOMIC DNA]</scope>
</reference>
<dbReference type="OrthoDB" id="10275at10239"/>
<dbReference type="EMBL" id="GQ357915">
    <property type="protein sequence ID" value="ACV50067.1"/>
    <property type="molecule type" value="Genomic_DNA"/>
</dbReference>
<name>C9DG16_BPW14</name>
<dbReference type="Proteomes" id="UP000008986">
    <property type="component" value="Segment"/>
</dbReference>
<dbReference type="KEGG" id="vg:8683991"/>
<proteinExistence type="predicted"/>
<organism evidence="1 2">
    <name type="scientific">Delftia phage PhiW-14</name>
    <name type="common">Deftia acidovorans bacteriophage phiW-14</name>
    <dbReference type="NCBI Taxonomy" id="665032"/>
    <lineage>
        <taxon>Viruses</taxon>
        <taxon>Duplodnaviria</taxon>
        <taxon>Heunggongvirae</taxon>
        <taxon>Uroviricota</taxon>
        <taxon>Caudoviricetes</taxon>
        <taxon>Ionavirus</taxon>
        <taxon>Ionavirus W14</taxon>
    </lineage>
</organism>
<keyword evidence="2" id="KW-1185">Reference proteome</keyword>
<dbReference type="RefSeq" id="YP_003358899.1">
    <property type="nucleotide sequence ID" value="NC_013697.1"/>
</dbReference>